<dbReference type="AlphaFoldDB" id="A0A086XYB9"/>
<comment type="caution">
    <text evidence="1">The sequence shown here is derived from an EMBL/GenBank/DDBJ whole genome shotgun (WGS) entry which is preliminary data.</text>
</comment>
<dbReference type="OrthoDB" id="8404680at2"/>
<organism evidence="1 2">
    <name type="scientific">Haematobacter massiliensis</name>
    <dbReference type="NCBI Taxonomy" id="195105"/>
    <lineage>
        <taxon>Bacteria</taxon>
        <taxon>Pseudomonadati</taxon>
        <taxon>Pseudomonadota</taxon>
        <taxon>Alphaproteobacteria</taxon>
        <taxon>Rhodobacterales</taxon>
        <taxon>Paracoccaceae</taxon>
        <taxon>Haematobacter</taxon>
    </lineage>
</organism>
<dbReference type="EMBL" id="JGYG01000013">
    <property type="protein sequence ID" value="KFI27019.1"/>
    <property type="molecule type" value="Genomic_DNA"/>
</dbReference>
<accession>A0A086XYB9</accession>
<dbReference type="InterPro" id="IPR050834">
    <property type="entry name" value="Glycosyltransf_2"/>
</dbReference>
<keyword evidence="2" id="KW-1185">Reference proteome</keyword>
<dbReference type="eggNOG" id="COG1216">
    <property type="taxonomic scope" value="Bacteria"/>
</dbReference>
<gene>
    <name evidence="1" type="ORF">CN97_02165</name>
</gene>
<reference evidence="1 2" key="1">
    <citation type="submission" date="2014-03" db="EMBL/GenBank/DDBJ databases">
        <title>Genome of Haematobacter massiliensis CCUG 47968.</title>
        <authorList>
            <person name="Wang D."/>
            <person name="Wang G."/>
        </authorList>
    </citation>
    <scope>NUCLEOTIDE SEQUENCE [LARGE SCALE GENOMIC DNA]</scope>
    <source>
        <strain evidence="1 2">CCUG 47968</strain>
    </source>
</reference>
<name>A0A086XYB9_9RHOB</name>
<evidence type="ECO:0000313" key="2">
    <source>
        <dbReference type="Proteomes" id="UP000028826"/>
    </source>
</evidence>
<dbReference type="RefSeq" id="WP_035713520.1">
    <property type="nucleotide sequence ID" value="NZ_CAMIFG010000111.1"/>
</dbReference>
<dbReference type="Proteomes" id="UP000028826">
    <property type="component" value="Unassembled WGS sequence"/>
</dbReference>
<dbReference type="CDD" id="cd00761">
    <property type="entry name" value="Glyco_tranf_GTA_type"/>
    <property type="match status" value="1"/>
</dbReference>
<evidence type="ECO:0000313" key="1">
    <source>
        <dbReference type="EMBL" id="KFI27019.1"/>
    </source>
</evidence>
<dbReference type="Pfam" id="PF00535">
    <property type="entry name" value="Glycos_transf_2"/>
    <property type="match status" value="1"/>
</dbReference>
<dbReference type="Gene3D" id="3.90.550.10">
    <property type="entry name" value="Spore Coat Polysaccharide Biosynthesis Protein SpsA, Chain A"/>
    <property type="match status" value="1"/>
</dbReference>
<proteinExistence type="predicted"/>
<protein>
    <submittedName>
        <fullName evidence="1">Uncharacterized protein</fullName>
    </submittedName>
</protein>
<dbReference type="STRING" id="195105.CN97_02165"/>
<dbReference type="InterPro" id="IPR029044">
    <property type="entry name" value="Nucleotide-diphossugar_trans"/>
</dbReference>
<dbReference type="PANTHER" id="PTHR43685:SF3">
    <property type="entry name" value="SLR2126 PROTEIN"/>
    <property type="match status" value="1"/>
</dbReference>
<dbReference type="InterPro" id="IPR001173">
    <property type="entry name" value="Glyco_trans_2-like"/>
</dbReference>
<sequence length="364" mass="40878">MNYSCVIATRNRLEALKLSIPMLLGQTRPPQDIIVVDSSDDEAAVRSLVEEFAAAAPLPVRYIRSGPGAAAQRNLGLRHVTGEVVLFPDDDSLLYPDAMDHIMRVYERDTEGLIGGVCAAEAHAPHESAGIAGASDRPGYRRRRSDAMSLALLPLRRRMEDRLIPDPFLTLAAQKLARLRQPDWLEEVQAIHVPYMTGFRMSFRTEVIRALQFDEGLGRYALFEDIDASLRTLDNFCVVAATQAFIYHHKAPERRDAGRAMGVMHILNRAYVLAKDRSDNPREWARIQSEARRFAGYKTLLYRLRAKSTFARDRLRGAELASADQQKLFNAPRHELAATYARVKEFCLRSPVRESSGPQATSTS</sequence>
<dbReference type="PANTHER" id="PTHR43685">
    <property type="entry name" value="GLYCOSYLTRANSFERASE"/>
    <property type="match status" value="1"/>
</dbReference>
<dbReference type="SUPFAM" id="SSF53448">
    <property type="entry name" value="Nucleotide-diphospho-sugar transferases"/>
    <property type="match status" value="1"/>
</dbReference>